<dbReference type="Gene3D" id="3.90.1150.10">
    <property type="entry name" value="Aspartate Aminotransferase, domain 1"/>
    <property type="match status" value="1"/>
</dbReference>
<sequence>MQEIYLDNAATTQPLAECNKIYAEYAQDGWQNPSALYAGATRVQNKINEAKEILLRAFGGAGHKCVFTSCGTESANTVILRGARKKKEMNYVCGGAEHPCVEESFKLLQEQGFEVRFVKPDKSGLIAPDDVAGAVDENTALVSVMHVNNETGAKNDVEKIAALIKAKNAQTLFHVDGVQAYCKEKLKNTANIDYYTVSAHKLHAHKGTGAIFYREGAPLKAYLLGGGQEAGLRSGTQNTLGILSFAAAVEYFEKNVEHRHFESLRETFLNACSNIPDLVVLSPRDKERACGHIVNLAVLGVNGETLLHTLEAAGIYISTGSACSSKKGKNRIRSALSLTEEEAAGAVRISFSPFTTGEEVCRAAQEIERNAGILRRFTRK</sequence>
<keyword evidence="5" id="KW-0663">Pyridoxal phosphate</keyword>
<dbReference type="GO" id="GO:0046872">
    <property type="term" value="F:metal ion binding"/>
    <property type="evidence" value="ECO:0007669"/>
    <property type="project" value="UniProtKB-KW"/>
</dbReference>
<dbReference type="SUPFAM" id="SSF53383">
    <property type="entry name" value="PLP-dependent transferases"/>
    <property type="match status" value="1"/>
</dbReference>
<dbReference type="GO" id="GO:0051536">
    <property type="term" value="F:iron-sulfur cluster binding"/>
    <property type="evidence" value="ECO:0007669"/>
    <property type="project" value="UniProtKB-KW"/>
</dbReference>
<evidence type="ECO:0000256" key="7">
    <source>
        <dbReference type="ARBA" id="ARBA00023014"/>
    </source>
</evidence>
<protein>
    <submittedName>
        <fullName evidence="10">Cysteine desulfurase</fullName>
        <ecNumber evidence="10">2.8.1.7</ecNumber>
    </submittedName>
</protein>
<dbReference type="InterPro" id="IPR000192">
    <property type="entry name" value="Aminotrans_V_dom"/>
</dbReference>
<feature type="domain" description="Aminotransferase class V" evidence="9">
    <location>
        <begin position="4"/>
        <end position="360"/>
    </location>
</feature>
<dbReference type="AlphaFoldDB" id="A0A0M2NF83"/>
<organism evidence="10 11">
    <name type="scientific">Christensenella hongkongensis</name>
    <dbReference type="NCBI Taxonomy" id="270498"/>
    <lineage>
        <taxon>Bacteria</taxon>
        <taxon>Bacillati</taxon>
        <taxon>Bacillota</taxon>
        <taxon>Clostridia</taxon>
        <taxon>Christensenellales</taxon>
        <taxon>Christensenellaceae</taxon>
        <taxon>Christensenella</taxon>
    </lineage>
</organism>
<reference evidence="10 11" key="1">
    <citation type="submission" date="2015-04" db="EMBL/GenBank/DDBJ databases">
        <title>Draft genome sequence of bacteremic isolate Catabacter hongkongensis type strain HKU16T.</title>
        <authorList>
            <person name="Lau S.K."/>
            <person name="Teng J.L."/>
            <person name="Huang Y."/>
            <person name="Curreem S.O."/>
            <person name="Tsui S.K."/>
            <person name="Woo P.C."/>
        </authorList>
    </citation>
    <scope>NUCLEOTIDE SEQUENCE [LARGE SCALE GENOMIC DNA]</scope>
    <source>
        <strain evidence="10 11">HKU16</strain>
    </source>
</reference>
<comment type="cofactor">
    <cofactor evidence="1">
        <name>pyridoxal 5'-phosphate</name>
        <dbReference type="ChEBI" id="CHEBI:597326"/>
    </cofactor>
</comment>
<evidence type="ECO:0000256" key="2">
    <source>
        <dbReference type="ARBA" id="ARBA00006490"/>
    </source>
</evidence>
<keyword evidence="11" id="KW-1185">Reference proteome</keyword>
<evidence type="ECO:0000256" key="6">
    <source>
        <dbReference type="ARBA" id="ARBA00023004"/>
    </source>
</evidence>
<dbReference type="GO" id="GO:0031071">
    <property type="term" value="F:cysteine desulfurase activity"/>
    <property type="evidence" value="ECO:0007669"/>
    <property type="project" value="UniProtKB-EC"/>
</dbReference>
<comment type="caution">
    <text evidence="10">The sequence shown here is derived from an EMBL/GenBank/DDBJ whole genome shotgun (WGS) entry which is preliminary data.</text>
</comment>
<evidence type="ECO:0000256" key="8">
    <source>
        <dbReference type="ARBA" id="ARBA00050776"/>
    </source>
</evidence>
<dbReference type="InterPro" id="IPR016454">
    <property type="entry name" value="Cysteine_dSase"/>
</dbReference>
<dbReference type="OrthoDB" id="9808002at2"/>
<dbReference type="PIRSF" id="PIRSF005572">
    <property type="entry name" value="NifS"/>
    <property type="match status" value="1"/>
</dbReference>
<evidence type="ECO:0000313" key="10">
    <source>
        <dbReference type="EMBL" id="KKI50833.1"/>
    </source>
</evidence>
<dbReference type="Gene3D" id="1.10.260.50">
    <property type="match status" value="1"/>
</dbReference>
<evidence type="ECO:0000256" key="3">
    <source>
        <dbReference type="ARBA" id="ARBA00022679"/>
    </source>
</evidence>
<dbReference type="PANTHER" id="PTHR11601:SF34">
    <property type="entry name" value="CYSTEINE DESULFURASE"/>
    <property type="match status" value="1"/>
</dbReference>
<proteinExistence type="inferred from homology"/>
<keyword evidence="7" id="KW-0411">Iron-sulfur</keyword>
<accession>A0A0M2NF83</accession>
<gene>
    <name evidence="10" type="ORF">CHK_1759</name>
</gene>
<evidence type="ECO:0000259" key="9">
    <source>
        <dbReference type="Pfam" id="PF00266"/>
    </source>
</evidence>
<dbReference type="InterPro" id="IPR015424">
    <property type="entry name" value="PyrdxlP-dep_Trfase"/>
</dbReference>
<dbReference type="InterPro" id="IPR015422">
    <property type="entry name" value="PyrdxlP-dep_Trfase_small"/>
</dbReference>
<dbReference type="EC" id="2.8.1.7" evidence="10"/>
<evidence type="ECO:0000256" key="1">
    <source>
        <dbReference type="ARBA" id="ARBA00001933"/>
    </source>
</evidence>
<dbReference type="Pfam" id="PF00266">
    <property type="entry name" value="Aminotran_5"/>
    <property type="match status" value="1"/>
</dbReference>
<comment type="catalytic activity">
    <reaction evidence="8">
        <text>(sulfur carrier)-H + L-cysteine = (sulfur carrier)-SH + L-alanine</text>
        <dbReference type="Rhea" id="RHEA:43892"/>
        <dbReference type="Rhea" id="RHEA-COMP:14737"/>
        <dbReference type="Rhea" id="RHEA-COMP:14739"/>
        <dbReference type="ChEBI" id="CHEBI:29917"/>
        <dbReference type="ChEBI" id="CHEBI:35235"/>
        <dbReference type="ChEBI" id="CHEBI:57972"/>
        <dbReference type="ChEBI" id="CHEBI:64428"/>
        <dbReference type="EC" id="2.8.1.7"/>
    </reaction>
</comment>
<dbReference type="Gene3D" id="3.40.640.10">
    <property type="entry name" value="Type I PLP-dependent aspartate aminotransferase-like (Major domain)"/>
    <property type="match status" value="1"/>
</dbReference>
<evidence type="ECO:0000256" key="4">
    <source>
        <dbReference type="ARBA" id="ARBA00022723"/>
    </source>
</evidence>
<dbReference type="PANTHER" id="PTHR11601">
    <property type="entry name" value="CYSTEINE DESULFURYLASE FAMILY MEMBER"/>
    <property type="match status" value="1"/>
</dbReference>
<evidence type="ECO:0000256" key="5">
    <source>
        <dbReference type="ARBA" id="ARBA00022898"/>
    </source>
</evidence>
<dbReference type="STRING" id="270498.CHK_1759"/>
<evidence type="ECO:0000313" key="11">
    <source>
        <dbReference type="Proteomes" id="UP000034076"/>
    </source>
</evidence>
<dbReference type="Proteomes" id="UP000034076">
    <property type="component" value="Unassembled WGS sequence"/>
</dbReference>
<comment type="similarity">
    <text evidence="2">Belongs to the class-V pyridoxal-phosphate-dependent aminotransferase family. NifS/IscS subfamily.</text>
</comment>
<dbReference type="RefSeq" id="WP_046443616.1">
    <property type="nucleotide sequence ID" value="NZ_LAYJ01000101.1"/>
</dbReference>
<name>A0A0M2NF83_9FIRM</name>
<keyword evidence="6" id="KW-0408">Iron</keyword>
<keyword evidence="3 10" id="KW-0808">Transferase</keyword>
<dbReference type="InterPro" id="IPR015421">
    <property type="entry name" value="PyrdxlP-dep_Trfase_major"/>
</dbReference>
<dbReference type="EMBL" id="LAYJ01000101">
    <property type="protein sequence ID" value="KKI50833.1"/>
    <property type="molecule type" value="Genomic_DNA"/>
</dbReference>
<keyword evidence="4" id="KW-0479">Metal-binding</keyword>